<organism evidence="1 2">
    <name type="scientific">Xanthocytophaga agilis</name>
    <dbReference type="NCBI Taxonomy" id="3048010"/>
    <lineage>
        <taxon>Bacteria</taxon>
        <taxon>Pseudomonadati</taxon>
        <taxon>Bacteroidota</taxon>
        <taxon>Cytophagia</taxon>
        <taxon>Cytophagales</taxon>
        <taxon>Rhodocytophagaceae</taxon>
        <taxon>Xanthocytophaga</taxon>
    </lineage>
</organism>
<comment type="caution">
    <text evidence="1">The sequence shown here is derived from an EMBL/GenBank/DDBJ whole genome shotgun (WGS) entry which is preliminary data.</text>
</comment>
<reference evidence="1" key="1">
    <citation type="submission" date="2023-05" db="EMBL/GenBank/DDBJ databases">
        <authorList>
            <person name="Zhang X."/>
        </authorList>
    </citation>
    <scope>NUCLEOTIDE SEQUENCE</scope>
    <source>
        <strain evidence="1">BD1B2-1</strain>
    </source>
</reference>
<sequence length="146" mass="15691">MKTILVIVGAIVLFSQCMRDGLTPKSASLNQATILQAKQSAILRTNSASSNGLSIRVDSIQDSRCPKEAVCIWAGNAQVFFTTSKGQAVKSGTLCIGACGQLKTADTTQIELSGMYYDIILQSVDPYPSQMENKPAKTAKLFVRAR</sequence>
<dbReference type="RefSeq" id="WP_314509933.1">
    <property type="nucleotide sequence ID" value="NZ_JASJOU010000002.1"/>
</dbReference>
<dbReference type="Proteomes" id="UP001232063">
    <property type="component" value="Unassembled WGS sequence"/>
</dbReference>
<gene>
    <name evidence="1" type="ORF">QNI22_07090</name>
</gene>
<proteinExistence type="predicted"/>
<protein>
    <submittedName>
        <fullName evidence="1">Uncharacterized protein</fullName>
    </submittedName>
</protein>
<evidence type="ECO:0000313" key="1">
    <source>
        <dbReference type="EMBL" id="MDJ1500402.1"/>
    </source>
</evidence>
<accession>A0AAE3UEL8</accession>
<name>A0AAE3UEL8_9BACT</name>
<keyword evidence="2" id="KW-1185">Reference proteome</keyword>
<dbReference type="EMBL" id="JASJOU010000002">
    <property type="protein sequence ID" value="MDJ1500402.1"/>
    <property type="molecule type" value="Genomic_DNA"/>
</dbReference>
<dbReference type="AlphaFoldDB" id="A0AAE3UEL8"/>
<evidence type="ECO:0000313" key="2">
    <source>
        <dbReference type="Proteomes" id="UP001232063"/>
    </source>
</evidence>